<dbReference type="EMBL" id="VDEP01000275">
    <property type="protein sequence ID" value="KAA1113770.1"/>
    <property type="molecule type" value="Genomic_DNA"/>
</dbReference>
<dbReference type="AlphaFoldDB" id="A0A5B0ND42"/>
<proteinExistence type="predicted"/>
<dbReference type="OrthoDB" id="2504515at2759"/>
<gene>
    <name evidence="1" type="ORF">PGT21_050059</name>
    <name evidence="2" type="ORF">PGTUg99_050245</name>
</gene>
<protein>
    <submittedName>
        <fullName evidence="1">Uncharacterized protein</fullName>
    </submittedName>
</protein>
<evidence type="ECO:0000313" key="4">
    <source>
        <dbReference type="Proteomes" id="UP000325313"/>
    </source>
</evidence>
<dbReference type="Proteomes" id="UP000324748">
    <property type="component" value="Unassembled WGS sequence"/>
</dbReference>
<accession>A0A5B0ND42</accession>
<name>A0A5B0ND42_PUCGR</name>
<dbReference type="Proteomes" id="UP000325313">
    <property type="component" value="Unassembled WGS sequence"/>
</dbReference>
<dbReference type="Pfam" id="PF14223">
    <property type="entry name" value="Retrotran_gag_2"/>
    <property type="match status" value="1"/>
</dbReference>
<sequence>MLIEGYTKQHDLYSFISSDETAPTDPAELKSFKTRKMKASGVLQQYMGITNYQKFKTKDTKDNPRAMWLKLEGHYQSTAISNQAKVYNDFLAFRFKGTDIESFIVDLTTHISCLNAVGLRISIPKDFELHENLFCENVLEKIPSGR</sequence>
<organism evidence="1 3">
    <name type="scientific">Puccinia graminis f. sp. tritici</name>
    <dbReference type="NCBI Taxonomy" id="56615"/>
    <lineage>
        <taxon>Eukaryota</taxon>
        <taxon>Fungi</taxon>
        <taxon>Dikarya</taxon>
        <taxon>Basidiomycota</taxon>
        <taxon>Pucciniomycotina</taxon>
        <taxon>Pucciniomycetes</taxon>
        <taxon>Pucciniales</taxon>
        <taxon>Pucciniaceae</taxon>
        <taxon>Puccinia</taxon>
    </lineage>
</organism>
<reference evidence="3 4" key="1">
    <citation type="submission" date="2019-05" db="EMBL/GenBank/DDBJ databases">
        <title>Emergence of the Ug99 lineage of the wheat stem rust pathogen through somatic hybridization.</title>
        <authorList>
            <person name="Li F."/>
            <person name="Upadhyaya N.M."/>
            <person name="Sperschneider J."/>
            <person name="Matny O."/>
            <person name="Nguyen-Phuc H."/>
            <person name="Mago R."/>
            <person name="Raley C."/>
            <person name="Miller M.E."/>
            <person name="Silverstein K.A.T."/>
            <person name="Henningsen E."/>
            <person name="Hirsch C.D."/>
            <person name="Visser B."/>
            <person name="Pretorius Z.A."/>
            <person name="Steffenson B.J."/>
            <person name="Schwessinger B."/>
            <person name="Dodds P.N."/>
            <person name="Figueroa M."/>
        </authorList>
    </citation>
    <scope>NUCLEOTIDE SEQUENCE [LARGE SCALE GENOMIC DNA]</scope>
    <source>
        <strain evidence="1">21-0</strain>
        <strain evidence="2 4">Ug99</strain>
    </source>
</reference>
<evidence type="ECO:0000313" key="3">
    <source>
        <dbReference type="Proteomes" id="UP000324748"/>
    </source>
</evidence>
<evidence type="ECO:0000313" key="2">
    <source>
        <dbReference type="EMBL" id="KAA1113770.1"/>
    </source>
</evidence>
<comment type="caution">
    <text evidence="1">The sequence shown here is derived from an EMBL/GenBank/DDBJ whole genome shotgun (WGS) entry which is preliminary data.</text>
</comment>
<dbReference type="EMBL" id="VSWC01000106">
    <property type="protein sequence ID" value="KAA1085930.1"/>
    <property type="molecule type" value="Genomic_DNA"/>
</dbReference>
<keyword evidence="3" id="KW-1185">Reference proteome</keyword>
<evidence type="ECO:0000313" key="1">
    <source>
        <dbReference type="EMBL" id="KAA1085930.1"/>
    </source>
</evidence>